<name>A0ACC3D7M8_9PEZI</name>
<dbReference type="EMBL" id="JAWDJW010007002">
    <property type="protein sequence ID" value="KAK3063082.1"/>
    <property type="molecule type" value="Genomic_DNA"/>
</dbReference>
<organism evidence="1 2">
    <name type="scientific">Coniosporium uncinatum</name>
    <dbReference type="NCBI Taxonomy" id="93489"/>
    <lineage>
        <taxon>Eukaryota</taxon>
        <taxon>Fungi</taxon>
        <taxon>Dikarya</taxon>
        <taxon>Ascomycota</taxon>
        <taxon>Pezizomycotina</taxon>
        <taxon>Dothideomycetes</taxon>
        <taxon>Dothideomycetes incertae sedis</taxon>
        <taxon>Coniosporium</taxon>
    </lineage>
</organism>
<gene>
    <name evidence="1" type="ORF">LTS18_002783</name>
</gene>
<protein>
    <submittedName>
        <fullName evidence="1">Uncharacterized protein</fullName>
    </submittedName>
</protein>
<sequence>MDPFDAAQLHRQTTNGLGDGNGDSDTNDVYVVNEEEEVEGEEEECELGMKCNSKKLYAGREDKKGRFHWQTTIPKDVGSAVESSKTAKWALLVRYVKVYGDPRKVLEIHSIVIQSPVLKKLLGQVLKGYPGVTVELERLELAGKMEPLIHRWPQLQDAVSRLDPKASADDRQMKEHADLLISTLEAEFKDTIETSKDLMKRCVTTWLMLWTLFQPGIIALFREDGQDVALKVQSTKYGHDAQQNPCFYVQGACVDWDGVRFGTVVRKSTIYPFAGTTKIHHLAIFPIEYHPKHDQCKSRLIERGAKVESMAGEPHYTAYKGMGWCTHPLRRTREKHSVDGRIVIDNGMFNRSILEGVFVQSLKDEKSEKDSDEANGEDQ</sequence>
<comment type="caution">
    <text evidence="1">The sequence shown here is derived from an EMBL/GenBank/DDBJ whole genome shotgun (WGS) entry which is preliminary data.</text>
</comment>
<dbReference type="Proteomes" id="UP001186974">
    <property type="component" value="Unassembled WGS sequence"/>
</dbReference>
<evidence type="ECO:0000313" key="1">
    <source>
        <dbReference type="EMBL" id="KAK3063082.1"/>
    </source>
</evidence>
<keyword evidence="2" id="KW-1185">Reference proteome</keyword>
<reference evidence="1" key="1">
    <citation type="submission" date="2024-09" db="EMBL/GenBank/DDBJ databases">
        <title>Black Yeasts Isolated from many extreme environments.</title>
        <authorList>
            <person name="Coleine C."/>
            <person name="Stajich J.E."/>
            <person name="Selbmann L."/>
        </authorList>
    </citation>
    <scope>NUCLEOTIDE SEQUENCE</scope>
    <source>
        <strain evidence="1">CCFEE 5737</strain>
    </source>
</reference>
<feature type="non-terminal residue" evidence="1">
    <location>
        <position position="379"/>
    </location>
</feature>
<evidence type="ECO:0000313" key="2">
    <source>
        <dbReference type="Proteomes" id="UP001186974"/>
    </source>
</evidence>
<proteinExistence type="predicted"/>
<accession>A0ACC3D7M8</accession>